<feature type="region of interest" description="Disordered" evidence="1">
    <location>
        <begin position="80"/>
        <end position="117"/>
    </location>
</feature>
<evidence type="ECO:0000313" key="3">
    <source>
        <dbReference type="RefSeq" id="XP_012882206.1"/>
    </source>
</evidence>
<dbReference type="AlphaFoldDB" id="A0A1S3G079"/>
<dbReference type="InterPro" id="IPR009072">
    <property type="entry name" value="Histone-fold"/>
</dbReference>
<dbReference type="GO" id="GO:0030527">
    <property type="term" value="F:structural constituent of chromatin"/>
    <property type="evidence" value="ECO:0007669"/>
    <property type="project" value="InterPro"/>
</dbReference>
<dbReference type="InParanoid" id="A0A1S3G079"/>
<dbReference type="KEGG" id="dord:105993484"/>
<dbReference type="GO" id="GO:0046982">
    <property type="term" value="F:protein heterodimerization activity"/>
    <property type="evidence" value="ECO:0007669"/>
    <property type="project" value="InterPro"/>
</dbReference>
<dbReference type="InterPro" id="IPR002119">
    <property type="entry name" value="Histone_H2A"/>
</dbReference>
<name>A0A1S3G079_DIPOR</name>
<dbReference type="RefSeq" id="XP_012882206.1">
    <property type="nucleotide sequence ID" value="XM_013026752.1"/>
</dbReference>
<evidence type="ECO:0000256" key="1">
    <source>
        <dbReference type="SAM" id="MobiDB-lite"/>
    </source>
</evidence>
<dbReference type="OrthoDB" id="9664162at2759"/>
<dbReference type="Gene3D" id="1.10.20.10">
    <property type="entry name" value="Histone, subunit A"/>
    <property type="match status" value="1"/>
</dbReference>
<dbReference type="GeneID" id="105993484"/>
<feature type="region of interest" description="Disordered" evidence="1">
    <location>
        <begin position="1"/>
        <end position="26"/>
    </location>
</feature>
<proteinExistence type="predicted"/>
<keyword evidence="2" id="KW-1185">Reference proteome</keyword>
<accession>A0A1S3G079</accession>
<evidence type="ECO:0000313" key="2">
    <source>
        <dbReference type="Proteomes" id="UP000081671"/>
    </source>
</evidence>
<protein>
    <submittedName>
        <fullName evidence="3">Huntingtin-interacting protein M</fullName>
    </submittedName>
</protein>
<reference evidence="3" key="1">
    <citation type="submission" date="2025-08" db="UniProtKB">
        <authorList>
            <consortium name="RefSeq"/>
        </authorList>
    </citation>
    <scope>IDENTIFICATION</scope>
    <source>
        <tissue evidence="3">Kidney</tissue>
    </source>
</reference>
<organism evidence="2 3">
    <name type="scientific">Dipodomys ordii</name>
    <name type="common">Ord's kangaroo rat</name>
    <dbReference type="NCBI Taxonomy" id="10020"/>
    <lineage>
        <taxon>Eukaryota</taxon>
        <taxon>Metazoa</taxon>
        <taxon>Chordata</taxon>
        <taxon>Craniata</taxon>
        <taxon>Vertebrata</taxon>
        <taxon>Euteleostomi</taxon>
        <taxon>Mammalia</taxon>
        <taxon>Eutheria</taxon>
        <taxon>Euarchontoglires</taxon>
        <taxon>Glires</taxon>
        <taxon>Rodentia</taxon>
        <taxon>Castorimorpha</taxon>
        <taxon>Heteromyidae</taxon>
        <taxon>Dipodomyinae</taxon>
        <taxon>Dipodomys</taxon>
    </lineage>
</organism>
<dbReference type="GO" id="GO:0003677">
    <property type="term" value="F:DNA binding"/>
    <property type="evidence" value="ECO:0007669"/>
    <property type="project" value="InterPro"/>
</dbReference>
<dbReference type="PRINTS" id="PR00620">
    <property type="entry name" value="HISTONEH2A"/>
</dbReference>
<sequence>MSENKSQENSPKDGSRPQDSSSRSDIQLPVNYIYDILQEEQYMPCIGSTTSDFLLAMLDYVTDYILELVGSEASNSIRMDMNVQNGGGDGDNNERPDIFKDTSFSLFDNIPGPRRSG</sequence>
<dbReference type="CTD" id="105581145"/>
<dbReference type="GO" id="GO:0000786">
    <property type="term" value="C:nucleosome"/>
    <property type="evidence" value="ECO:0007669"/>
    <property type="project" value="InterPro"/>
</dbReference>
<dbReference type="SUPFAM" id="SSF47113">
    <property type="entry name" value="Histone-fold"/>
    <property type="match status" value="1"/>
</dbReference>
<dbReference type="FunCoup" id="A0A1S3G079">
    <property type="interactions" value="3"/>
</dbReference>
<gene>
    <name evidence="3" type="primary">Hypm</name>
</gene>
<dbReference type="Proteomes" id="UP000081671">
    <property type="component" value="Unplaced"/>
</dbReference>